<protein>
    <recommendedName>
        <fullName evidence="4">PRONE domain-containing protein</fullName>
    </recommendedName>
</protein>
<dbReference type="AlphaFoldDB" id="A0A8X8D7Q6"/>
<gene>
    <name evidence="5" type="ORF">POTOM_013769</name>
</gene>
<dbReference type="Proteomes" id="UP000886885">
    <property type="component" value="Chromosome 3D"/>
</dbReference>
<dbReference type="GO" id="GO:0005085">
    <property type="term" value="F:guanyl-nucleotide exchange factor activity"/>
    <property type="evidence" value="ECO:0007669"/>
    <property type="project" value="UniProtKB-UniRule"/>
</dbReference>
<evidence type="ECO:0000256" key="1">
    <source>
        <dbReference type="ARBA" id="ARBA00022658"/>
    </source>
</evidence>
<dbReference type="PANTHER" id="PTHR33101">
    <property type="entry name" value="ROP GUANINE NUCLEOTIDE EXCHANGE FACTOR 1"/>
    <property type="match status" value="1"/>
</dbReference>
<dbReference type="EMBL" id="JAAWWB010000006">
    <property type="protein sequence ID" value="KAG6780890.1"/>
    <property type="molecule type" value="Genomic_DNA"/>
</dbReference>
<dbReference type="FunFam" id="1.20.58.1310:FF:000002">
    <property type="entry name" value="Rop guanine nucleotide exchange factor 2"/>
    <property type="match status" value="1"/>
</dbReference>
<dbReference type="PANTHER" id="PTHR33101:SF2">
    <property type="entry name" value="ROP GUANINE NUCLEOTIDE EXCHANGE FACTOR 14"/>
    <property type="match status" value="1"/>
</dbReference>
<evidence type="ECO:0000256" key="2">
    <source>
        <dbReference type="PROSITE-ProRule" id="PRU00663"/>
    </source>
</evidence>
<dbReference type="PROSITE" id="PS51334">
    <property type="entry name" value="PRONE"/>
    <property type="match status" value="1"/>
</dbReference>
<dbReference type="InterPro" id="IPR005512">
    <property type="entry name" value="PRONE_dom"/>
</dbReference>
<dbReference type="InterPro" id="IPR038937">
    <property type="entry name" value="RopGEF"/>
</dbReference>
<dbReference type="Pfam" id="PF03759">
    <property type="entry name" value="PRONE"/>
    <property type="match status" value="1"/>
</dbReference>
<feature type="region of interest" description="Disordered" evidence="3">
    <location>
        <begin position="668"/>
        <end position="693"/>
    </location>
</feature>
<evidence type="ECO:0000313" key="6">
    <source>
        <dbReference type="Proteomes" id="UP000886885"/>
    </source>
</evidence>
<evidence type="ECO:0000259" key="4">
    <source>
        <dbReference type="PROSITE" id="PS51334"/>
    </source>
</evidence>
<dbReference type="FunFam" id="1.20.58.2010:FF:000003">
    <property type="entry name" value="Rop guanine nucleotide exchange factor 14"/>
    <property type="match status" value="1"/>
</dbReference>
<keyword evidence="6" id="KW-1185">Reference proteome</keyword>
<keyword evidence="1 2" id="KW-0344">Guanine-nucleotide releasing factor</keyword>
<dbReference type="OrthoDB" id="1053009at2759"/>
<reference evidence="5" key="1">
    <citation type="journal article" date="2020" name="bioRxiv">
        <title>Hybrid origin of Populus tomentosa Carr. identified through genome sequencing and phylogenomic analysis.</title>
        <authorList>
            <person name="An X."/>
            <person name="Gao K."/>
            <person name="Chen Z."/>
            <person name="Li J."/>
            <person name="Yang X."/>
            <person name="Yang X."/>
            <person name="Zhou J."/>
            <person name="Guo T."/>
            <person name="Zhao T."/>
            <person name="Huang S."/>
            <person name="Miao D."/>
            <person name="Khan W.U."/>
            <person name="Rao P."/>
            <person name="Ye M."/>
            <person name="Lei B."/>
            <person name="Liao W."/>
            <person name="Wang J."/>
            <person name="Ji L."/>
            <person name="Li Y."/>
            <person name="Guo B."/>
            <person name="Mustafa N.S."/>
            <person name="Li S."/>
            <person name="Yun Q."/>
            <person name="Keller S.R."/>
            <person name="Mao J."/>
            <person name="Zhang R."/>
            <person name="Strauss S.H."/>
        </authorList>
    </citation>
    <scope>NUCLEOTIDE SEQUENCE</scope>
    <source>
        <strain evidence="5">GM15</strain>
        <tissue evidence="5">Leaf</tissue>
    </source>
</reference>
<comment type="caution">
    <text evidence="5">The sequence shown here is derived from an EMBL/GenBank/DDBJ whole genome shotgun (WGS) entry which is preliminary data.</text>
</comment>
<evidence type="ECO:0000313" key="5">
    <source>
        <dbReference type="EMBL" id="KAG6780890.1"/>
    </source>
</evidence>
<proteinExistence type="predicted"/>
<sequence length="693" mass="77680">MKVIIEKMREGRVSSDPPLQLDLLPLPWSKKNTTSNAFMRFSSQSSMSGRRSFGEPLLLFHMKVALELFTSTKGFYPLIFLFLDHVISSSLLASSKALFGSYFGILKDTFLALVWGWFHTCPSLTLTIEKLFPIQRDKGEQEGLQREMMTRRWLACCARDTQISLDFDEQERIMTYNGLESCIINNQSYENDSGTSRGEGCVSESFDDDGCSSCSSSKDALGSFSSKWLRTKKDEHGLDDWEVAGGPRHFYAKEKPCYSLQYSDVETMKEKFAKLLLGEDITGGRNGLSPALALSNAITNLAATVFGELWKLQPLPEERKTKWRREMDWLLSPTNYMVELVPAKQNCANGRALEIMTPKARADIHVNLPALQKLDSMLIDTLDSMVNTEFWYSEVGSRAEGRTKSAKESKRWWLPLPQVPTNGLSDSGRTKLLNQSRVVYQVFKAAKSINETILLEMPVPTIIKDALPKVRLVSILSKVILRLSLLQSGKANLGEELYKLLTAEPNTAEEMLDSLNLQSEHSALEAINKLEAAVFAWKDRMTAQVGGKSPVRTSWSFVKDPVSEFEKMESLLDRTESLLQQLKSRYPNLPRTFLDSTKIQFGKDVGHAILEAYSRVLGNLALSILSRIADIMQEDSLTNPSSPAATCCFPGINSPGYVQTPAMSYISDTHSSNQMNKVDVKNRKTNASHISAR</sequence>
<name>A0A8X8D7Q6_POPTO</name>
<dbReference type="FunFam" id="1.20.58.2010:FF:000001">
    <property type="entry name" value="Rop guanine nucleotide exchange factor 14"/>
    <property type="match status" value="1"/>
</dbReference>
<accession>A0A8X8D7Q6</accession>
<feature type="domain" description="PRONE" evidence="4">
    <location>
        <begin position="255"/>
        <end position="645"/>
    </location>
</feature>
<evidence type="ECO:0000256" key="3">
    <source>
        <dbReference type="SAM" id="MobiDB-lite"/>
    </source>
</evidence>
<organism evidence="5 6">
    <name type="scientific">Populus tomentosa</name>
    <name type="common">Chinese white poplar</name>
    <dbReference type="NCBI Taxonomy" id="118781"/>
    <lineage>
        <taxon>Eukaryota</taxon>
        <taxon>Viridiplantae</taxon>
        <taxon>Streptophyta</taxon>
        <taxon>Embryophyta</taxon>
        <taxon>Tracheophyta</taxon>
        <taxon>Spermatophyta</taxon>
        <taxon>Magnoliopsida</taxon>
        <taxon>eudicotyledons</taxon>
        <taxon>Gunneridae</taxon>
        <taxon>Pentapetalae</taxon>
        <taxon>rosids</taxon>
        <taxon>fabids</taxon>
        <taxon>Malpighiales</taxon>
        <taxon>Salicaceae</taxon>
        <taxon>Saliceae</taxon>
        <taxon>Populus</taxon>
    </lineage>
</organism>